<protein>
    <submittedName>
        <fullName evidence="4">Uncharacterized protein</fullName>
    </submittedName>
</protein>
<dbReference type="InterPro" id="IPR040066">
    <property type="entry name" value="WDR31"/>
</dbReference>
<reference evidence="4 5" key="1">
    <citation type="journal article" date="2019" name="Sci. Data">
        <title>Hybrid genome assembly and annotation of Danionella translucida.</title>
        <authorList>
            <person name="Kadobianskyi M."/>
            <person name="Schulze L."/>
            <person name="Schuelke M."/>
            <person name="Judkewitz B."/>
        </authorList>
    </citation>
    <scope>NUCLEOTIDE SEQUENCE [LARGE SCALE GENOMIC DNA]</scope>
    <source>
        <strain evidence="4 5">Bolton</strain>
    </source>
</reference>
<dbReference type="Gene3D" id="2.130.10.10">
    <property type="entry name" value="YVTN repeat-like/Quinoprotein amine dehydrogenase"/>
    <property type="match status" value="2"/>
</dbReference>
<accession>A0A553R3E2</accession>
<gene>
    <name evidence="4" type="ORF">DNTS_005946</name>
</gene>
<dbReference type="STRING" id="623744.A0A553R3E2"/>
<dbReference type="InterPro" id="IPR019775">
    <property type="entry name" value="WD40_repeat_CS"/>
</dbReference>
<feature type="repeat" description="WD" evidence="3">
    <location>
        <begin position="92"/>
        <end position="133"/>
    </location>
</feature>
<dbReference type="PROSITE" id="PS00678">
    <property type="entry name" value="WD_REPEATS_1"/>
    <property type="match status" value="1"/>
</dbReference>
<evidence type="ECO:0000256" key="2">
    <source>
        <dbReference type="ARBA" id="ARBA00022737"/>
    </source>
</evidence>
<evidence type="ECO:0000313" key="5">
    <source>
        <dbReference type="Proteomes" id="UP000316079"/>
    </source>
</evidence>
<dbReference type="PROSITE" id="PS50294">
    <property type="entry name" value="WD_REPEATS_REGION"/>
    <property type="match status" value="1"/>
</dbReference>
<keyword evidence="5" id="KW-1185">Reference proteome</keyword>
<dbReference type="SMART" id="SM00320">
    <property type="entry name" value="WD40"/>
    <property type="match status" value="4"/>
</dbReference>
<dbReference type="PANTHER" id="PTHR19869">
    <property type="entry name" value="SPERMATID WD-REPEAT PROTEIN"/>
    <property type="match status" value="1"/>
</dbReference>
<organism evidence="4 5">
    <name type="scientific">Danionella cerebrum</name>
    <dbReference type="NCBI Taxonomy" id="2873325"/>
    <lineage>
        <taxon>Eukaryota</taxon>
        <taxon>Metazoa</taxon>
        <taxon>Chordata</taxon>
        <taxon>Craniata</taxon>
        <taxon>Vertebrata</taxon>
        <taxon>Euteleostomi</taxon>
        <taxon>Actinopterygii</taxon>
        <taxon>Neopterygii</taxon>
        <taxon>Teleostei</taxon>
        <taxon>Ostariophysi</taxon>
        <taxon>Cypriniformes</taxon>
        <taxon>Danionidae</taxon>
        <taxon>Danioninae</taxon>
        <taxon>Danionella</taxon>
    </lineage>
</organism>
<evidence type="ECO:0000313" key="4">
    <source>
        <dbReference type="EMBL" id="TRY96699.1"/>
    </source>
</evidence>
<dbReference type="PANTHER" id="PTHR19869:SF1">
    <property type="entry name" value="WD REPEAT-CONTAINING PROTEIN 31"/>
    <property type="match status" value="1"/>
</dbReference>
<keyword evidence="1 3" id="KW-0853">WD repeat</keyword>
<proteinExistence type="predicted"/>
<dbReference type="Pfam" id="PF00400">
    <property type="entry name" value="WD40"/>
    <property type="match status" value="3"/>
</dbReference>
<dbReference type="InterPro" id="IPR036322">
    <property type="entry name" value="WD40_repeat_dom_sf"/>
</dbReference>
<dbReference type="PROSITE" id="PS50082">
    <property type="entry name" value="WD_REPEATS_2"/>
    <property type="match status" value="2"/>
</dbReference>
<dbReference type="OrthoDB" id="6262491at2759"/>
<dbReference type="PRINTS" id="PR00320">
    <property type="entry name" value="GPROTEINBRPT"/>
</dbReference>
<dbReference type="InterPro" id="IPR001680">
    <property type="entry name" value="WD40_rpt"/>
</dbReference>
<feature type="repeat" description="WD" evidence="3">
    <location>
        <begin position="191"/>
        <end position="236"/>
    </location>
</feature>
<dbReference type="Proteomes" id="UP000316079">
    <property type="component" value="Unassembled WGS sequence"/>
</dbReference>
<sequence length="284" mass="30854">MGKLQSKFRRRSDLYRTKEGAEPVSVHQVVQYEPAHTGAINSVVSLTSDLCVSGGQDQLCCFKGSSLIFSASRDKTVLMWDLCRDTEPMQEFCGHELVVNGVAVSPDGLKLCTGSRDNSMRLWDIETGEYKTISRNWQVVNTFPAKQYIQTHCDVSSNCFNLLSSSNGFGGQGCEATLWDLRQPGCKVAEYRGHLQSTACCIFVPSRHGCPALVASSSYDSSVKIWDQNTAACLCTLTLDGSGPLASLAACDSRSILCASFNTGLHQLHLDQAAVTSLSEVALF</sequence>
<dbReference type="InterPro" id="IPR015943">
    <property type="entry name" value="WD40/YVTN_repeat-like_dom_sf"/>
</dbReference>
<evidence type="ECO:0000256" key="1">
    <source>
        <dbReference type="ARBA" id="ARBA00022574"/>
    </source>
</evidence>
<keyword evidence="2" id="KW-0677">Repeat</keyword>
<evidence type="ECO:0000256" key="3">
    <source>
        <dbReference type="PROSITE-ProRule" id="PRU00221"/>
    </source>
</evidence>
<dbReference type="InterPro" id="IPR020472">
    <property type="entry name" value="WD40_PAC1"/>
</dbReference>
<dbReference type="EMBL" id="SRMA01025266">
    <property type="protein sequence ID" value="TRY96699.1"/>
    <property type="molecule type" value="Genomic_DNA"/>
</dbReference>
<comment type="caution">
    <text evidence="4">The sequence shown here is derived from an EMBL/GenBank/DDBJ whole genome shotgun (WGS) entry which is preliminary data.</text>
</comment>
<dbReference type="AlphaFoldDB" id="A0A553R3E2"/>
<dbReference type="SUPFAM" id="SSF50978">
    <property type="entry name" value="WD40 repeat-like"/>
    <property type="match status" value="1"/>
</dbReference>
<name>A0A553R3E2_9TELE</name>